<dbReference type="EMBL" id="AP027151">
    <property type="protein sequence ID" value="BDV43170.1"/>
    <property type="molecule type" value="Genomic_DNA"/>
</dbReference>
<gene>
    <name evidence="1" type="ORF">GURASL_20930</name>
</gene>
<proteinExistence type="predicted"/>
<evidence type="ECO:0000313" key="2">
    <source>
        <dbReference type="Proteomes" id="UP001317705"/>
    </source>
</evidence>
<organism evidence="1 2">
    <name type="scientific">Geotalea uraniireducens</name>
    <dbReference type="NCBI Taxonomy" id="351604"/>
    <lineage>
        <taxon>Bacteria</taxon>
        <taxon>Pseudomonadati</taxon>
        <taxon>Thermodesulfobacteriota</taxon>
        <taxon>Desulfuromonadia</taxon>
        <taxon>Geobacterales</taxon>
        <taxon>Geobacteraceae</taxon>
        <taxon>Geotalea</taxon>
    </lineage>
</organism>
<reference evidence="1 2" key="1">
    <citation type="submission" date="2022-12" db="EMBL/GenBank/DDBJ databases">
        <title>Polyphasic characterization of Geotalea uranireducens NIT-SL11 newly isolated from a complex of sewage sludge and microbially reduced graphene oxide.</title>
        <authorList>
            <person name="Xie L."/>
            <person name="Yoshida N."/>
            <person name="Meng L."/>
        </authorList>
    </citation>
    <scope>NUCLEOTIDE SEQUENCE [LARGE SCALE GENOMIC DNA]</scope>
    <source>
        <strain evidence="1 2">NIT-SL11</strain>
    </source>
</reference>
<protein>
    <submittedName>
        <fullName evidence="1">Uncharacterized protein</fullName>
    </submittedName>
</protein>
<name>A0ABN6VXJ1_9BACT</name>
<keyword evidence="2" id="KW-1185">Reference proteome</keyword>
<accession>A0ABN6VXJ1</accession>
<dbReference type="Proteomes" id="UP001317705">
    <property type="component" value="Chromosome"/>
</dbReference>
<evidence type="ECO:0000313" key="1">
    <source>
        <dbReference type="EMBL" id="BDV43170.1"/>
    </source>
</evidence>
<sequence>MVLTADKIAQKCFAFIALFVGHQLESPDFDQTTSVAFEIGISFQGAVKPR</sequence>